<dbReference type="PANTHER" id="PTHR31374:SF15">
    <property type="entry name" value="AUXIN-RESPONSIVE PROTEIN SAUR32-LIKE"/>
    <property type="match status" value="1"/>
</dbReference>
<dbReference type="STRING" id="49451.A0A1J6I365"/>
<feature type="non-terminal residue" evidence="2">
    <location>
        <position position="1"/>
    </location>
</feature>
<feature type="non-terminal residue" evidence="2">
    <location>
        <position position="114"/>
    </location>
</feature>
<dbReference type="EMBL" id="MJEQ01037191">
    <property type="protein sequence ID" value="OIS98963.1"/>
    <property type="molecule type" value="Genomic_DNA"/>
</dbReference>
<proteinExistence type="inferred from homology"/>
<name>A0A1J6I365_NICAT</name>
<dbReference type="Gramene" id="OIS98963">
    <property type="protein sequence ID" value="OIS98963"/>
    <property type="gene ID" value="A4A49_60940"/>
</dbReference>
<dbReference type="OMA" id="PTVYINH"/>
<gene>
    <name evidence="2" type="primary">SAUR32_3</name>
    <name evidence="2" type="ORF">A4A49_60940</name>
</gene>
<evidence type="ECO:0000313" key="2">
    <source>
        <dbReference type="EMBL" id="OIS98963.1"/>
    </source>
</evidence>
<accession>A0A1J6I365</accession>
<comment type="similarity">
    <text evidence="1">Belongs to the ARG7 family.</text>
</comment>
<reference evidence="2" key="1">
    <citation type="submission" date="2016-11" db="EMBL/GenBank/DDBJ databases">
        <title>The genome of Nicotiana attenuata.</title>
        <authorList>
            <person name="Xu S."/>
            <person name="Brockmoeller T."/>
            <person name="Gaquerel E."/>
            <person name="Navarro A."/>
            <person name="Kuhl H."/>
            <person name="Gase K."/>
            <person name="Ling Z."/>
            <person name="Zhou W."/>
            <person name="Kreitzer C."/>
            <person name="Stanke M."/>
            <person name="Tang H."/>
            <person name="Lyons E."/>
            <person name="Pandey P."/>
            <person name="Pandey S.P."/>
            <person name="Timmermann B."/>
            <person name="Baldwin I.T."/>
        </authorList>
    </citation>
    <scope>NUCLEOTIDE SEQUENCE [LARGE SCALE GENOMIC DNA]</scope>
    <source>
        <strain evidence="2">UT</strain>
    </source>
</reference>
<evidence type="ECO:0000313" key="3">
    <source>
        <dbReference type="Proteomes" id="UP000187609"/>
    </source>
</evidence>
<organism evidence="2 3">
    <name type="scientific">Nicotiana attenuata</name>
    <name type="common">Coyote tobacco</name>
    <dbReference type="NCBI Taxonomy" id="49451"/>
    <lineage>
        <taxon>Eukaryota</taxon>
        <taxon>Viridiplantae</taxon>
        <taxon>Streptophyta</taxon>
        <taxon>Embryophyta</taxon>
        <taxon>Tracheophyta</taxon>
        <taxon>Spermatophyta</taxon>
        <taxon>Magnoliopsida</taxon>
        <taxon>eudicotyledons</taxon>
        <taxon>Gunneridae</taxon>
        <taxon>Pentapetalae</taxon>
        <taxon>asterids</taxon>
        <taxon>lamiids</taxon>
        <taxon>Solanales</taxon>
        <taxon>Solanaceae</taxon>
        <taxon>Nicotianoideae</taxon>
        <taxon>Nicotianeae</taxon>
        <taxon>Nicotiana</taxon>
    </lineage>
</organism>
<dbReference type="PANTHER" id="PTHR31374">
    <property type="entry name" value="AUXIN-INDUCED PROTEIN-LIKE-RELATED"/>
    <property type="match status" value="1"/>
</dbReference>
<dbReference type="Proteomes" id="UP000187609">
    <property type="component" value="Unassembled WGS sequence"/>
</dbReference>
<dbReference type="GO" id="GO:0009733">
    <property type="term" value="P:response to auxin"/>
    <property type="evidence" value="ECO:0007669"/>
    <property type="project" value="InterPro"/>
</dbReference>
<protein>
    <submittedName>
        <fullName evidence="2">Auxin-responsive protein saur32</fullName>
    </submittedName>
</protein>
<dbReference type="InterPro" id="IPR003676">
    <property type="entry name" value="SAUR_fam"/>
</dbReference>
<dbReference type="Pfam" id="PF02519">
    <property type="entry name" value="Auxin_inducible"/>
    <property type="match status" value="1"/>
</dbReference>
<comment type="caution">
    <text evidence="2">The sequence shown here is derived from an EMBL/GenBank/DDBJ whole genome shotgun (WGS) entry which is preliminary data.</text>
</comment>
<dbReference type="AlphaFoldDB" id="A0A1J6I365"/>
<keyword evidence="3" id="KW-1185">Reference proteome</keyword>
<sequence length="114" mass="13380">NHHLNFQLHLPHISSGVRRILNYIHFHHHEKQELKDIPERCLAVKVGQEKEQQRFIIPVDYINHPLFVQLLAEAEEEYGFDHDGPINIPCPVEEFLRVQGLIHKETSGQNSKIH</sequence>
<evidence type="ECO:0000256" key="1">
    <source>
        <dbReference type="ARBA" id="ARBA00006974"/>
    </source>
</evidence>